<protein>
    <submittedName>
        <fullName evidence="3">Acyl-CoA carboxylase subunit beta</fullName>
    </submittedName>
</protein>
<dbReference type="InterPro" id="IPR011763">
    <property type="entry name" value="COA_CT_C"/>
</dbReference>
<evidence type="ECO:0000313" key="3">
    <source>
        <dbReference type="EMBL" id="TSD63581.1"/>
    </source>
</evidence>
<dbReference type="GO" id="GO:0004658">
    <property type="term" value="F:propionyl-CoA carboxylase activity"/>
    <property type="evidence" value="ECO:0007669"/>
    <property type="project" value="TreeGrafter"/>
</dbReference>
<evidence type="ECO:0000259" key="1">
    <source>
        <dbReference type="PROSITE" id="PS50980"/>
    </source>
</evidence>
<dbReference type="EMBL" id="VLNT01000005">
    <property type="protein sequence ID" value="TSD63581.1"/>
    <property type="molecule type" value="Genomic_DNA"/>
</dbReference>
<dbReference type="PROSITE" id="PS50989">
    <property type="entry name" value="COA_CT_CTER"/>
    <property type="match status" value="1"/>
</dbReference>
<sequence length="494" mass="51883">MTDIEQVADHRATLAHRRDERFARVEPRGKRVHTARERVELFFDDGTFNETTPMRSAHGGGSGVVTGWGLVDGRPVVVASHDAAVASGAIGEVMAEAIMAAQRLAIDRGFPIVYINDSGGARVPDGILALHGCGGIFALNVEAQRRIPQISLILGPCAGAAAYSPALTDWTIMVKGQGHMFLTGPDIVKAATGEDATADEIGGSRLHTETSGVAHLEVESEVEALESARLLLSFLPSHAGGAQQVSGAVPANPRAAEALPDLVPAKASVVFDMNQLVDGVLDNGARLELMPGHAGSILTLFGRLDGRPVGVVANQPVCRGGILDAKSSVKLARFVEFCGRFGVPVLTFVDVPGFLPGTVEEGRGVITHGAKVLKAYVDADSPKLTVVVRKAYGGAYIAMGAKSLGADMTWAWSNSEIAVMGPGGAVALLHRRALAAADDPIALRDELAAEYRENVARPYGAAEAGIVDDVIVPEETRGRMTQALRMLTYAEGEQ</sequence>
<evidence type="ECO:0000259" key="2">
    <source>
        <dbReference type="PROSITE" id="PS50989"/>
    </source>
</evidence>
<dbReference type="PROSITE" id="PS50980">
    <property type="entry name" value="COA_CT_NTER"/>
    <property type="match status" value="1"/>
</dbReference>
<dbReference type="InterPro" id="IPR051047">
    <property type="entry name" value="AccD/PCCB"/>
</dbReference>
<gene>
    <name evidence="3" type="ORF">FNM00_08170</name>
</gene>
<dbReference type="Pfam" id="PF01039">
    <property type="entry name" value="Carboxyl_trans"/>
    <property type="match status" value="1"/>
</dbReference>
<organism evidence="3 4">
    <name type="scientific">Aeromicrobium piscarium</name>
    <dbReference type="NCBI Taxonomy" id="2590901"/>
    <lineage>
        <taxon>Bacteria</taxon>
        <taxon>Bacillati</taxon>
        <taxon>Actinomycetota</taxon>
        <taxon>Actinomycetes</taxon>
        <taxon>Propionibacteriales</taxon>
        <taxon>Nocardioidaceae</taxon>
        <taxon>Aeromicrobium</taxon>
    </lineage>
</organism>
<dbReference type="PANTHER" id="PTHR43842:SF2">
    <property type="entry name" value="PROPIONYL-COA CARBOXYLASE BETA CHAIN, MITOCHONDRIAL"/>
    <property type="match status" value="1"/>
</dbReference>
<keyword evidence="4" id="KW-1185">Reference proteome</keyword>
<evidence type="ECO:0000313" key="4">
    <source>
        <dbReference type="Proteomes" id="UP000316988"/>
    </source>
</evidence>
<dbReference type="RefSeq" id="WP_143912954.1">
    <property type="nucleotide sequence ID" value="NZ_VLNT01000005.1"/>
</dbReference>
<dbReference type="SUPFAM" id="SSF52096">
    <property type="entry name" value="ClpP/crotonase"/>
    <property type="match status" value="2"/>
</dbReference>
<dbReference type="OrthoDB" id="5240504at2"/>
<dbReference type="Proteomes" id="UP000316988">
    <property type="component" value="Unassembled WGS sequence"/>
</dbReference>
<dbReference type="InterPro" id="IPR034733">
    <property type="entry name" value="AcCoA_carboxyl_beta"/>
</dbReference>
<feature type="domain" description="CoA carboxyltransferase N-terminal" evidence="1">
    <location>
        <begin position="1"/>
        <end position="247"/>
    </location>
</feature>
<name>A0A554SB57_9ACTN</name>
<dbReference type="PANTHER" id="PTHR43842">
    <property type="entry name" value="PROPIONYL-COA CARBOXYLASE BETA CHAIN"/>
    <property type="match status" value="1"/>
</dbReference>
<comment type="caution">
    <text evidence="3">The sequence shown here is derived from an EMBL/GenBank/DDBJ whole genome shotgun (WGS) entry which is preliminary data.</text>
</comment>
<dbReference type="InterPro" id="IPR029045">
    <property type="entry name" value="ClpP/crotonase-like_dom_sf"/>
</dbReference>
<dbReference type="AlphaFoldDB" id="A0A554SB57"/>
<accession>A0A554SB57</accession>
<proteinExistence type="predicted"/>
<reference evidence="3 4" key="1">
    <citation type="submission" date="2019-07" db="EMBL/GenBank/DDBJ databases">
        <authorList>
            <person name="Zhao L.H."/>
        </authorList>
    </citation>
    <scope>NUCLEOTIDE SEQUENCE [LARGE SCALE GENOMIC DNA]</scope>
    <source>
        <strain evidence="3 4">Co35</strain>
    </source>
</reference>
<dbReference type="GO" id="GO:0009317">
    <property type="term" value="C:acetyl-CoA carboxylase complex"/>
    <property type="evidence" value="ECO:0007669"/>
    <property type="project" value="TreeGrafter"/>
</dbReference>
<dbReference type="InterPro" id="IPR011762">
    <property type="entry name" value="COA_CT_N"/>
</dbReference>
<feature type="domain" description="CoA carboxyltransferase C-terminal" evidence="2">
    <location>
        <begin position="254"/>
        <end position="494"/>
    </location>
</feature>
<dbReference type="Gene3D" id="3.90.226.10">
    <property type="entry name" value="2-enoyl-CoA Hydratase, Chain A, domain 1"/>
    <property type="match status" value="2"/>
</dbReference>